<keyword evidence="3" id="KW-1185">Reference proteome</keyword>
<evidence type="ECO:0000313" key="2">
    <source>
        <dbReference type="EMBL" id="APZ42576.1"/>
    </source>
</evidence>
<feature type="region of interest" description="Disordered" evidence="1">
    <location>
        <begin position="258"/>
        <end position="299"/>
    </location>
</feature>
<evidence type="ECO:0000256" key="1">
    <source>
        <dbReference type="SAM" id="MobiDB-lite"/>
    </source>
</evidence>
<name>A0A1P8UFF6_9GAMM</name>
<feature type="region of interest" description="Disordered" evidence="1">
    <location>
        <begin position="189"/>
        <end position="209"/>
    </location>
</feature>
<organism evidence="2 3">
    <name type="scientific">Acidihalobacter ferrooxydans</name>
    <dbReference type="NCBI Taxonomy" id="1765967"/>
    <lineage>
        <taxon>Bacteria</taxon>
        <taxon>Pseudomonadati</taxon>
        <taxon>Pseudomonadota</taxon>
        <taxon>Gammaproteobacteria</taxon>
        <taxon>Chromatiales</taxon>
        <taxon>Ectothiorhodospiraceae</taxon>
        <taxon>Acidihalobacter</taxon>
    </lineage>
</organism>
<dbReference type="Proteomes" id="UP000243807">
    <property type="component" value="Chromosome"/>
</dbReference>
<evidence type="ECO:0008006" key="4">
    <source>
        <dbReference type="Google" id="ProtNLM"/>
    </source>
</evidence>
<dbReference type="AlphaFoldDB" id="A0A1P8UFF6"/>
<dbReference type="KEGG" id="afy:BW247_05255"/>
<dbReference type="STRING" id="1765967.BW247_05255"/>
<reference evidence="2 3" key="1">
    <citation type="submission" date="2017-01" db="EMBL/GenBank/DDBJ databases">
        <title>Draft sequence of Acidihalobacter ferrooxidans strain DSM 14175 (strain V8).</title>
        <authorList>
            <person name="Khaleque H.N."/>
            <person name="Ramsay J.P."/>
            <person name="Murphy R.J.T."/>
            <person name="Kaksonen A.H."/>
            <person name="Boxall N.J."/>
            <person name="Watkin E.L.J."/>
        </authorList>
    </citation>
    <scope>NUCLEOTIDE SEQUENCE [LARGE SCALE GENOMIC DNA]</scope>
    <source>
        <strain evidence="2 3">V8</strain>
    </source>
</reference>
<gene>
    <name evidence="2" type="ORF">BW247_05255</name>
</gene>
<dbReference type="EMBL" id="CP019434">
    <property type="protein sequence ID" value="APZ42576.1"/>
    <property type="molecule type" value="Genomic_DNA"/>
</dbReference>
<accession>A0A1P8UFF6</accession>
<sequence>MPIRIRIRKKVELTMARPNRRKELQISYPVAMTRKVTLHHNITQIHYQRFFDTASARMASVQGLRVNEDTDDEIMRIEELFKVSLEKAAQQLSAITKQWKERLEAAGVEPDSNSLSQGIEFDAPITTPWSNRLLKLYGQCDEALMLIEMNWIIEELGSVVDKRNAVVEARAPLVETVRQIQRAVTQAFQETKTKEAHHNPKPTPQAWGESGTYLAEHAPDVFEVLSGATAQEPALFDKLIQGIKAQQTDPRVREAVDAVAQTIREADENESPAVDSESDAEQSGDIDDDTGKDVAAASA</sequence>
<proteinExistence type="predicted"/>
<feature type="compositionally biased region" description="Acidic residues" evidence="1">
    <location>
        <begin position="276"/>
        <end position="290"/>
    </location>
</feature>
<protein>
    <recommendedName>
        <fullName evidence="4">DUF1845 domain-containing protein</fullName>
    </recommendedName>
</protein>
<evidence type="ECO:0000313" key="3">
    <source>
        <dbReference type="Proteomes" id="UP000243807"/>
    </source>
</evidence>